<reference evidence="1 2" key="1">
    <citation type="submission" date="2014-06" db="EMBL/GenBank/DDBJ databases">
        <title>Evolutionary Origins and Diversification of the Mycorrhizal Mutualists.</title>
        <authorList>
            <consortium name="DOE Joint Genome Institute"/>
            <consortium name="Mycorrhizal Genomics Consortium"/>
            <person name="Kohler A."/>
            <person name="Kuo A."/>
            <person name="Nagy L.G."/>
            <person name="Floudas D."/>
            <person name="Copeland A."/>
            <person name="Barry K.W."/>
            <person name="Cichocki N."/>
            <person name="Veneault-Fourrey C."/>
            <person name="LaButti K."/>
            <person name="Lindquist E.A."/>
            <person name="Lipzen A."/>
            <person name="Lundell T."/>
            <person name="Morin E."/>
            <person name="Murat C."/>
            <person name="Riley R."/>
            <person name="Ohm R."/>
            <person name="Sun H."/>
            <person name="Tunlid A."/>
            <person name="Henrissat B."/>
            <person name="Grigoriev I.V."/>
            <person name="Hibbett D.S."/>
            <person name="Martin F."/>
        </authorList>
    </citation>
    <scope>NUCLEOTIDE SEQUENCE [LARGE SCALE GENOMIC DNA]</scope>
    <source>
        <strain evidence="1 2">SS14</strain>
    </source>
</reference>
<protein>
    <submittedName>
        <fullName evidence="1">Unplaced genomic scaffold SPHSTscaffold_66, whole genome shotgun sequence</fullName>
    </submittedName>
</protein>
<evidence type="ECO:0000313" key="1">
    <source>
        <dbReference type="EMBL" id="KIJ40845.1"/>
    </source>
</evidence>
<dbReference type="EMBL" id="KN837141">
    <property type="protein sequence ID" value="KIJ40845.1"/>
    <property type="molecule type" value="Genomic_DNA"/>
</dbReference>
<dbReference type="AlphaFoldDB" id="A0A0C9VRA2"/>
<name>A0A0C9VRA2_SPHS4</name>
<sequence>MSPSPSSPLAQMIHGSSGVYWGGIRSTNENTIYHLTRDEDARLAKTPPSSPRSNPHRDWLPPGLGPYSFCGALKEIQWNGWIWDDGFKHEFKWDGCEEAVVGRVVEDADTTTDAASKAARSTSIGNASTTIDRMNTTAVPAGFGLICVIDAGSTSRQARKTNDDDLQIC</sequence>
<evidence type="ECO:0000313" key="2">
    <source>
        <dbReference type="Proteomes" id="UP000054279"/>
    </source>
</evidence>
<dbReference type="Proteomes" id="UP000054279">
    <property type="component" value="Unassembled WGS sequence"/>
</dbReference>
<dbReference type="HOGENOM" id="CLU_1579513_0_0_1"/>
<gene>
    <name evidence="1" type="ORF">M422DRAFT_256291</name>
</gene>
<keyword evidence="2" id="KW-1185">Reference proteome</keyword>
<proteinExistence type="predicted"/>
<accession>A0A0C9VRA2</accession>
<organism evidence="1 2">
    <name type="scientific">Sphaerobolus stellatus (strain SS14)</name>
    <dbReference type="NCBI Taxonomy" id="990650"/>
    <lineage>
        <taxon>Eukaryota</taxon>
        <taxon>Fungi</taxon>
        <taxon>Dikarya</taxon>
        <taxon>Basidiomycota</taxon>
        <taxon>Agaricomycotina</taxon>
        <taxon>Agaricomycetes</taxon>
        <taxon>Phallomycetidae</taxon>
        <taxon>Geastrales</taxon>
        <taxon>Sphaerobolaceae</taxon>
        <taxon>Sphaerobolus</taxon>
    </lineage>
</organism>